<organism evidence="1">
    <name type="scientific">Prunus dulcis</name>
    <name type="common">Almond</name>
    <name type="synonym">Amygdalus dulcis</name>
    <dbReference type="NCBI Taxonomy" id="3755"/>
    <lineage>
        <taxon>Eukaryota</taxon>
        <taxon>Viridiplantae</taxon>
        <taxon>Streptophyta</taxon>
        <taxon>Embryophyta</taxon>
        <taxon>Tracheophyta</taxon>
        <taxon>Spermatophyta</taxon>
        <taxon>Magnoliopsida</taxon>
        <taxon>eudicotyledons</taxon>
        <taxon>Gunneridae</taxon>
        <taxon>Pentapetalae</taxon>
        <taxon>rosids</taxon>
        <taxon>fabids</taxon>
        <taxon>Rosales</taxon>
        <taxon>Rosaceae</taxon>
        <taxon>Amygdaloideae</taxon>
        <taxon>Amygdaleae</taxon>
        <taxon>Prunus</taxon>
    </lineage>
</organism>
<dbReference type="AlphaFoldDB" id="A0A4Y1RFQ1"/>
<sequence length="132" mass="14858">MSIEGEKTNGTLPLDLSANITKTVLTKASESLRPVPHRYPKSFKKKNTEPENVFIIIQNLKNTEPVESSAENKENRKKLKITHCAGTKDEMKKLKNLRQTDEESVELMSDDEIYDSVLSKVVGPLGRVIYVA</sequence>
<protein>
    <submittedName>
        <fullName evidence="1">Uncharacterized protein</fullName>
    </submittedName>
</protein>
<name>A0A4Y1RFQ1_PRUDU</name>
<dbReference type="EMBL" id="AP019301">
    <property type="protein sequence ID" value="BBH02855.1"/>
    <property type="molecule type" value="Genomic_DNA"/>
</dbReference>
<proteinExistence type="predicted"/>
<evidence type="ECO:0000313" key="1">
    <source>
        <dbReference type="EMBL" id="BBH02855.1"/>
    </source>
</evidence>
<gene>
    <name evidence="1" type="ORF">Prudu_013555</name>
</gene>
<reference evidence="1" key="1">
    <citation type="journal article" date="2019" name="Science">
        <title>Mutation of a bHLH transcription factor allowed almond domestication.</title>
        <authorList>
            <person name="Sanchez-Perez R."/>
            <person name="Pavan S."/>
            <person name="Mazzeo R."/>
            <person name="Moldovan C."/>
            <person name="Aiese Cigliano R."/>
            <person name="Del Cueto J."/>
            <person name="Ricciardi F."/>
            <person name="Lotti C."/>
            <person name="Ricciardi L."/>
            <person name="Dicenta F."/>
            <person name="Lopez-Marques R.L."/>
            <person name="Lindberg Moller B."/>
        </authorList>
    </citation>
    <scope>NUCLEOTIDE SEQUENCE</scope>
</reference>
<accession>A0A4Y1RFQ1</accession>